<dbReference type="EMBL" id="JANPWB010000015">
    <property type="protein sequence ID" value="KAJ1088608.1"/>
    <property type="molecule type" value="Genomic_DNA"/>
</dbReference>
<comment type="caution">
    <text evidence="1">The sequence shown here is derived from an EMBL/GenBank/DDBJ whole genome shotgun (WGS) entry which is preliminary data.</text>
</comment>
<protein>
    <submittedName>
        <fullName evidence="1">Uncharacterized protein</fullName>
    </submittedName>
</protein>
<keyword evidence="2" id="KW-1185">Reference proteome</keyword>
<proteinExistence type="predicted"/>
<dbReference type="AlphaFoldDB" id="A0AAV7LH00"/>
<reference evidence="1" key="1">
    <citation type="journal article" date="2022" name="bioRxiv">
        <title>Sequencing and chromosome-scale assembly of the giantPleurodeles waltlgenome.</title>
        <authorList>
            <person name="Brown T."/>
            <person name="Elewa A."/>
            <person name="Iarovenko S."/>
            <person name="Subramanian E."/>
            <person name="Araus A.J."/>
            <person name="Petzold A."/>
            <person name="Susuki M."/>
            <person name="Suzuki K.-i.T."/>
            <person name="Hayashi T."/>
            <person name="Toyoda A."/>
            <person name="Oliveira C."/>
            <person name="Osipova E."/>
            <person name="Leigh N.D."/>
            <person name="Simon A."/>
            <person name="Yun M.H."/>
        </authorList>
    </citation>
    <scope>NUCLEOTIDE SEQUENCE</scope>
    <source>
        <strain evidence="1">20211129_DDA</strain>
        <tissue evidence="1">Liver</tissue>
    </source>
</reference>
<evidence type="ECO:0000313" key="1">
    <source>
        <dbReference type="EMBL" id="KAJ1088608.1"/>
    </source>
</evidence>
<gene>
    <name evidence="1" type="ORF">NDU88_001764</name>
</gene>
<name>A0AAV7LH00_PLEWA</name>
<organism evidence="1 2">
    <name type="scientific">Pleurodeles waltl</name>
    <name type="common">Iberian ribbed newt</name>
    <dbReference type="NCBI Taxonomy" id="8319"/>
    <lineage>
        <taxon>Eukaryota</taxon>
        <taxon>Metazoa</taxon>
        <taxon>Chordata</taxon>
        <taxon>Craniata</taxon>
        <taxon>Vertebrata</taxon>
        <taxon>Euteleostomi</taxon>
        <taxon>Amphibia</taxon>
        <taxon>Batrachia</taxon>
        <taxon>Caudata</taxon>
        <taxon>Salamandroidea</taxon>
        <taxon>Salamandridae</taxon>
        <taxon>Pleurodelinae</taxon>
        <taxon>Pleurodeles</taxon>
    </lineage>
</organism>
<accession>A0AAV7LH00</accession>
<dbReference type="Proteomes" id="UP001066276">
    <property type="component" value="Chromosome 11"/>
</dbReference>
<sequence length="112" mass="13432">MWPIFCIKFMRNYSNMATLLFRRFELFDTSVIYFIYRPASDHEPSWPRRFHRLDFIGARCKIHFQAHNFLRAPLLSALFRLPKHKEPISPLSQTFEFVGADEDEDYEKGLCP</sequence>
<evidence type="ECO:0000313" key="2">
    <source>
        <dbReference type="Proteomes" id="UP001066276"/>
    </source>
</evidence>